<evidence type="ECO:0000313" key="2">
    <source>
        <dbReference type="Proteomes" id="UP001652625"/>
    </source>
</evidence>
<sequence length="473" mass="54505">MRKQDTQPCQLEIKETFLGFYEIKDHSAVGLTNQLLLLLENKGIDLKKCRGQGYDGANVMSGIYNGVQKKINNIQPSAQYVHCASHNLNLVINDAVSGCREVNNFFIILQEIYSFFGNSIKRWDLLSNFSGESEVTLKKLNPTRWSSRITSLLAIKLRFLDIVKTLTEISLTYSKRVEQTEALKLRDKISNFEFVFICVIMYHILTNVNYASKNLQKKYIDLYEAATLFGTLKFKLKDFRSNYDLFKLEAVSICSKWKIKPIFKVKRQSKYARHFDDLSGSDLNECAEKRFQINVFYRIIDTVNVQISDRFTGMEKVSNLFNFLQPQNLIKLSEDDLIKSAKLLQHCYPDDLTKHFPTQLINAITFVKNDITEATTLKDLADILLIKYSFMECDFSDVNTAILLSMTIPVTVASAERSFSKLRIIKSYLRNSMSQERLKNCAILAIENEKAQTLELDKVIAEFANKKARKVYI</sequence>
<reference evidence="3" key="2">
    <citation type="submission" date="2025-08" db="UniProtKB">
        <authorList>
            <consortium name="RefSeq"/>
        </authorList>
    </citation>
    <scope>IDENTIFICATION</scope>
</reference>
<proteinExistence type="predicted"/>
<dbReference type="PANTHER" id="PTHR45749:SF37">
    <property type="entry name" value="OS05G0311600 PROTEIN"/>
    <property type="match status" value="1"/>
</dbReference>
<organism evidence="2 3">
    <name type="scientific">Hydra vulgaris</name>
    <name type="common">Hydra</name>
    <name type="synonym">Hydra attenuata</name>
    <dbReference type="NCBI Taxonomy" id="6087"/>
    <lineage>
        <taxon>Eukaryota</taxon>
        <taxon>Metazoa</taxon>
        <taxon>Cnidaria</taxon>
        <taxon>Hydrozoa</taxon>
        <taxon>Hydroidolina</taxon>
        <taxon>Anthoathecata</taxon>
        <taxon>Aplanulata</taxon>
        <taxon>Hydridae</taxon>
        <taxon>Hydra</taxon>
    </lineage>
</organism>
<gene>
    <name evidence="3" type="primary">LOC136074257</name>
</gene>
<dbReference type="Proteomes" id="UP001652625">
    <property type="component" value="Chromosome 01"/>
</dbReference>
<keyword evidence="2" id="KW-1185">Reference proteome</keyword>
<protein>
    <submittedName>
        <fullName evidence="3">Zinc finger MYM-type protein 1-like</fullName>
    </submittedName>
</protein>
<dbReference type="InterPro" id="IPR012337">
    <property type="entry name" value="RNaseH-like_sf"/>
</dbReference>
<evidence type="ECO:0000313" key="3">
    <source>
        <dbReference type="RefSeq" id="XP_065642634.1"/>
    </source>
</evidence>
<reference evidence="2" key="1">
    <citation type="submission" date="2025-05" db="UniProtKB">
        <authorList>
            <consortium name="RefSeq"/>
        </authorList>
    </citation>
    <scope>NUCLEOTIDE SEQUENCE [LARGE SCALE GENOMIC DNA]</scope>
</reference>
<dbReference type="GeneID" id="136074257"/>
<name>A0ABM4B1G0_HYDVU</name>
<dbReference type="SUPFAM" id="SSF53098">
    <property type="entry name" value="Ribonuclease H-like"/>
    <property type="match status" value="1"/>
</dbReference>
<dbReference type="RefSeq" id="XP_065642634.1">
    <property type="nucleotide sequence ID" value="XM_065786562.1"/>
</dbReference>
<evidence type="ECO:0000259" key="1">
    <source>
        <dbReference type="Pfam" id="PF05699"/>
    </source>
</evidence>
<accession>A0ABM4B1G0</accession>
<dbReference type="Pfam" id="PF05699">
    <property type="entry name" value="Dimer_Tnp_hAT"/>
    <property type="match status" value="1"/>
</dbReference>
<feature type="domain" description="HAT C-terminal dimerisation" evidence="1">
    <location>
        <begin position="406"/>
        <end position="448"/>
    </location>
</feature>
<dbReference type="PANTHER" id="PTHR45749">
    <property type="match status" value="1"/>
</dbReference>
<dbReference type="InterPro" id="IPR008906">
    <property type="entry name" value="HATC_C_dom"/>
</dbReference>